<keyword evidence="3" id="KW-0813">Transport</keyword>
<evidence type="ECO:0000256" key="6">
    <source>
        <dbReference type="ARBA" id="ARBA00022989"/>
    </source>
</evidence>
<evidence type="ECO:0000256" key="8">
    <source>
        <dbReference type="ARBA" id="ARBA00023136"/>
    </source>
</evidence>
<protein>
    <submittedName>
        <fullName evidence="12">Cation transporter</fullName>
    </submittedName>
</protein>
<dbReference type="Gene3D" id="1.20.1510.10">
    <property type="entry name" value="Cation efflux protein transmembrane domain"/>
    <property type="match status" value="1"/>
</dbReference>
<comment type="similarity">
    <text evidence="2">Belongs to the cation diffusion facilitator (CDF) transporter (TC 2.A.4) family. SLC30A subfamily.</text>
</comment>
<evidence type="ECO:0000313" key="13">
    <source>
        <dbReference type="Proteomes" id="UP001193734"/>
    </source>
</evidence>
<comment type="caution">
    <text evidence="12">The sequence shown here is derived from an EMBL/GenBank/DDBJ whole genome shotgun (WGS) entry which is preliminary data.</text>
</comment>
<feature type="transmembrane region" description="Helical" evidence="9">
    <location>
        <begin position="153"/>
        <end position="179"/>
    </location>
</feature>
<feature type="transmembrane region" description="Helical" evidence="9">
    <location>
        <begin position="12"/>
        <end position="32"/>
    </location>
</feature>
<accession>A0ABX2AWL6</accession>
<evidence type="ECO:0000259" key="11">
    <source>
        <dbReference type="Pfam" id="PF16916"/>
    </source>
</evidence>
<evidence type="ECO:0000313" key="12">
    <source>
        <dbReference type="EMBL" id="NPE14060.1"/>
    </source>
</evidence>
<dbReference type="PANTHER" id="PTHR11562:SF17">
    <property type="entry name" value="RE54080P-RELATED"/>
    <property type="match status" value="1"/>
</dbReference>
<feature type="transmembrane region" description="Helical" evidence="9">
    <location>
        <begin position="121"/>
        <end position="141"/>
    </location>
</feature>
<dbReference type="Proteomes" id="UP001193734">
    <property type="component" value="Unassembled WGS sequence"/>
</dbReference>
<dbReference type="InterPro" id="IPR002524">
    <property type="entry name" value="Cation_efflux"/>
</dbReference>
<sequence length="310" mass="34044">MEHHHSHHNHTAPSLNGVFIFSIALNLIFVGIETVVGLMENSMSLLSDAGHNLSDVFSLVLVLTAFWLARVHPTKRYTYGLKKSTVLISLLNAIILLVAVGVIMIESLHKFYEPADVNGMAVSWTAFAGIIINGLTVLLLMRGRKNDINVRGAFLHMLTDTLVSAGVVVSGIVITFTGWNIVDPIVSLAIAMVILVSTWRLLAESLKLSLDGTPENIDADKITEQMAGCTHVTNVHHVHVWAISTTKNALTAHVMIDDISAMENVKREIKQKLAEAGINHSTLEIETERCQCADRAIRYGDDGHRHAHEE</sequence>
<organism evidence="12 13">
    <name type="scientific">Xylanibacter rodentium</name>
    <dbReference type="NCBI Taxonomy" id="2736289"/>
    <lineage>
        <taxon>Bacteria</taxon>
        <taxon>Pseudomonadati</taxon>
        <taxon>Bacteroidota</taxon>
        <taxon>Bacteroidia</taxon>
        <taxon>Bacteroidales</taxon>
        <taxon>Prevotellaceae</taxon>
        <taxon>Xylanibacter</taxon>
    </lineage>
</organism>
<comment type="subcellular location">
    <subcellularLocation>
        <location evidence="1">Membrane</location>
        <topology evidence="1">Multi-pass membrane protein</topology>
    </subcellularLocation>
</comment>
<evidence type="ECO:0000256" key="9">
    <source>
        <dbReference type="SAM" id="Phobius"/>
    </source>
</evidence>
<dbReference type="NCBIfam" id="TIGR01297">
    <property type="entry name" value="CDF"/>
    <property type="match status" value="1"/>
</dbReference>
<keyword evidence="5" id="KW-0864">Zinc transport</keyword>
<keyword evidence="8 9" id="KW-0472">Membrane</keyword>
<dbReference type="InterPro" id="IPR058533">
    <property type="entry name" value="Cation_efflux_TM"/>
</dbReference>
<evidence type="ECO:0000256" key="7">
    <source>
        <dbReference type="ARBA" id="ARBA00023065"/>
    </source>
</evidence>
<dbReference type="PANTHER" id="PTHR11562">
    <property type="entry name" value="CATION EFFLUX PROTEIN/ ZINC TRANSPORTER"/>
    <property type="match status" value="1"/>
</dbReference>
<name>A0ABX2AWL6_9BACT</name>
<dbReference type="SUPFAM" id="SSF161111">
    <property type="entry name" value="Cation efflux protein transmembrane domain-like"/>
    <property type="match status" value="1"/>
</dbReference>
<keyword evidence="7" id="KW-0406">Ion transport</keyword>
<proteinExistence type="inferred from homology"/>
<dbReference type="GeneID" id="82157497"/>
<dbReference type="InterPro" id="IPR036837">
    <property type="entry name" value="Cation_efflux_CTD_sf"/>
</dbReference>
<keyword evidence="6 9" id="KW-1133">Transmembrane helix</keyword>
<dbReference type="RefSeq" id="WP_172176257.1">
    <property type="nucleotide sequence ID" value="NZ_CASGIA010000015.1"/>
</dbReference>
<keyword evidence="13" id="KW-1185">Reference proteome</keyword>
<reference evidence="12 13" key="1">
    <citation type="submission" date="2020-05" db="EMBL/GenBank/DDBJ databases">
        <title>Distinct polysaccharide utilization as determinants for interspecies competition between intestinal Prevotella spp.</title>
        <authorList>
            <person name="Galvez E.J.C."/>
            <person name="Iljazovic A."/>
            <person name="Strowig T."/>
        </authorList>
    </citation>
    <scope>NUCLEOTIDE SEQUENCE [LARGE SCALE GENOMIC DNA]</scope>
    <source>
        <strain evidence="12 13">PROD</strain>
    </source>
</reference>
<evidence type="ECO:0000256" key="3">
    <source>
        <dbReference type="ARBA" id="ARBA00022448"/>
    </source>
</evidence>
<evidence type="ECO:0000256" key="2">
    <source>
        <dbReference type="ARBA" id="ARBA00008873"/>
    </source>
</evidence>
<evidence type="ECO:0000259" key="10">
    <source>
        <dbReference type="Pfam" id="PF01545"/>
    </source>
</evidence>
<dbReference type="Pfam" id="PF01545">
    <property type="entry name" value="Cation_efflux"/>
    <property type="match status" value="1"/>
</dbReference>
<dbReference type="EMBL" id="JABKKE010000009">
    <property type="protein sequence ID" value="NPE14060.1"/>
    <property type="molecule type" value="Genomic_DNA"/>
</dbReference>
<dbReference type="InterPro" id="IPR027469">
    <property type="entry name" value="Cation_efflux_TMD_sf"/>
</dbReference>
<keyword evidence="4 9" id="KW-0812">Transmembrane</keyword>
<evidence type="ECO:0000256" key="4">
    <source>
        <dbReference type="ARBA" id="ARBA00022692"/>
    </source>
</evidence>
<keyword evidence="5" id="KW-0862">Zinc</keyword>
<feature type="domain" description="Cation efflux protein transmembrane" evidence="10">
    <location>
        <begin position="20"/>
        <end position="207"/>
    </location>
</feature>
<evidence type="ECO:0000256" key="5">
    <source>
        <dbReference type="ARBA" id="ARBA00022906"/>
    </source>
</evidence>
<feature type="transmembrane region" description="Helical" evidence="9">
    <location>
        <begin position="52"/>
        <end position="69"/>
    </location>
</feature>
<dbReference type="InterPro" id="IPR027470">
    <property type="entry name" value="Cation_efflux_CTD"/>
</dbReference>
<dbReference type="SUPFAM" id="SSF160240">
    <property type="entry name" value="Cation efflux protein cytoplasmic domain-like"/>
    <property type="match status" value="1"/>
</dbReference>
<evidence type="ECO:0000256" key="1">
    <source>
        <dbReference type="ARBA" id="ARBA00004141"/>
    </source>
</evidence>
<gene>
    <name evidence="12" type="ORF">HPS55_06940</name>
</gene>
<feature type="transmembrane region" description="Helical" evidence="9">
    <location>
        <begin position="185"/>
        <end position="202"/>
    </location>
</feature>
<dbReference type="Pfam" id="PF16916">
    <property type="entry name" value="ZT_dimer"/>
    <property type="match status" value="1"/>
</dbReference>
<feature type="transmembrane region" description="Helical" evidence="9">
    <location>
        <begin position="90"/>
        <end position="109"/>
    </location>
</feature>
<feature type="domain" description="Cation efflux protein cytoplasmic" evidence="11">
    <location>
        <begin position="214"/>
        <end position="286"/>
    </location>
</feature>
<dbReference type="InterPro" id="IPR050681">
    <property type="entry name" value="CDF/SLC30A"/>
</dbReference>